<dbReference type="Gene3D" id="3.40.140.10">
    <property type="entry name" value="Cytidine Deaminase, domain 2"/>
    <property type="match status" value="1"/>
</dbReference>
<gene>
    <name evidence="3" type="ORF">FISHEDRAFT_48912</name>
</gene>
<dbReference type="PANTHER" id="PTHR12941">
    <property type="entry name" value="ER MEMBRANE PROTEIN COMPLEX"/>
    <property type="match status" value="1"/>
</dbReference>
<sequence length="197" mass="21664">MIYEVSQKAYFKMLFHCAKYPQQPVNGVLLGKQSGEHIDIIDAIPLLHHWTSLSPMMEIGLGVAQNHAESSGMQLVAYYQASCTLDDTALAPVGEVIASKIKSTFKHAVAFVIDGERIGSAAALVPYVSESGASWQKYKSSSFESGSQFQLSPPDVPTLAMSLVRREQRHLKFGDFDDHLEDVTIDWLNNSACMVSP</sequence>
<dbReference type="OrthoDB" id="194468at2759"/>
<organism evidence="3 4">
    <name type="scientific">Fistulina hepatica ATCC 64428</name>
    <dbReference type="NCBI Taxonomy" id="1128425"/>
    <lineage>
        <taxon>Eukaryota</taxon>
        <taxon>Fungi</taxon>
        <taxon>Dikarya</taxon>
        <taxon>Basidiomycota</taxon>
        <taxon>Agaricomycotina</taxon>
        <taxon>Agaricomycetes</taxon>
        <taxon>Agaricomycetidae</taxon>
        <taxon>Agaricales</taxon>
        <taxon>Fistulinaceae</taxon>
        <taxon>Fistulina</taxon>
    </lineage>
</organism>
<proteinExistence type="inferred from homology"/>
<evidence type="ECO:0000259" key="2">
    <source>
        <dbReference type="PROSITE" id="PS50249"/>
    </source>
</evidence>
<evidence type="ECO:0000313" key="4">
    <source>
        <dbReference type="Proteomes" id="UP000054144"/>
    </source>
</evidence>
<protein>
    <submittedName>
        <fullName evidence="3">UPF0172-domain-containing protein</fullName>
    </submittedName>
</protein>
<evidence type="ECO:0000313" key="3">
    <source>
        <dbReference type="EMBL" id="KIY45580.1"/>
    </source>
</evidence>
<dbReference type="PANTHER" id="PTHR12941:SF10">
    <property type="entry name" value="ER MEMBRANE PROTEIN COMPLEX SUBUNIT 8_9 HOMOLOG"/>
    <property type="match status" value="1"/>
</dbReference>
<dbReference type="Proteomes" id="UP000054144">
    <property type="component" value="Unassembled WGS sequence"/>
</dbReference>
<dbReference type="CDD" id="cd08060">
    <property type="entry name" value="MPN_UPF0172"/>
    <property type="match status" value="1"/>
</dbReference>
<dbReference type="InterPro" id="IPR005366">
    <property type="entry name" value="EMC8/9"/>
</dbReference>
<feature type="domain" description="MPN" evidence="2">
    <location>
        <begin position="3"/>
        <end position="133"/>
    </location>
</feature>
<dbReference type="InterPro" id="IPR037518">
    <property type="entry name" value="MPN"/>
</dbReference>
<dbReference type="PROSITE" id="PS50249">
    <property type="entry name" value="MPN"/>
    <property type="match status" value="1"/>
</dbReference>
<dbReference type="Pfam" id="PF03665">
    <property type="entry name" value="UPF0172"/>
    <property type="match status" value="1"/>
</dbReference>
<accession>A0A0D7A4B7</accession>
<evidence type="ECO:0000256" key="1">
    <source>
        <dbReference type="ARBA" id="ARBA00007461"/>
    </source>
</evidence>
<reference evidence="3 4" key="1">
    <citation type="journal article" date="2015" name="Fungal Genet. Biol.">
        <title>Evolution of novel wood decay mechanisms in Agaricales revealed by the genome sequences of Fistulina hepatica and Cylindrobasidium torrendii.</title>
        <authorList>
            <person name="Floudas D."/>
            <person name="Held B.W."/>
            <person name="Riley R."/>
            <person name="Nagy L.G."/>
            <person name="Koehler G."/>
            <person name="Ransdell A.S."/>
            <person name="Younus H."/>
            <person name="Chow J."/>
            <person name="Chiniquy J."/>
            <person name="Lipzen A."/>
            <person name="Tritt A."/>
            <person name="Sun H."/>
            <person name="Haridas S."/>
            <person name="LaButti K."/>
            <person name="Ohm R.A."/>
            <person name="Kues U."/>
            <person name="Blanchette R.A."/>
            <person name="Grigoriev I.V."/>
            <person name="Minto R.E."/>
            <person name="Hibbett D.S."/>
        </authorList>
    </citation>
    <scope>NUCLEOTIDE SEQUENCE [LARGE SCALE GENOMIC DNA]</scope>
    <source>
        <strain evidence="3 4">ATCC 64428</strain>
    </source>
</reference>
<keyword evidence="4" id="KW-1185">Reference proteome</keyword>
<dbReference type="GO" id="GO:0072546">
    <property type="term" value="C:EMC complex"/>
    <property type="evidence" value="ECO:0007669"/>
    <property type="project" value="InterPro"/>
</dbReference>
<dbReference type="EMBL" id="KN882047">
    <property type="protein sequence ID" value="KIY45580.1"/>
    <property type="molecule type" value="Genomic_DNA"/>
</dbReference>
<dbReference type="AlphaFoldDB" id="A0A0D7A4B7"/>
<comment type="similarity">
    <text evidence="1">Belongs to the EMC8/EMC9 family.</text>
</comment>
<name>A0A0D7A4B7_9AGAR</name>